<evidence type="ECO:0000256" key="1">
    <source>
        <dbReference type="SAM" id="Phobius"/>
    </source>
</evidence>
<keyword evidence="3" id="KW-1185">Reference proteome</keyword>
<comment type="caution">
    <text evidence="2">The sequence shown here is derived from an EMBL/GenBank/DDBJ whole genome shotgun (WGS) entry which is preliminary data.</text>
</comment>
<dbReference type="AlphaFoldDB" id="A0A9N9L5R4"/>
<evidence type="ECO:0000313" key="2">
    <source>
        <dbReference type="EMBL" id="CAG8958588.1"/>
    </source>
</evidence>
<organism evidence="2 3">
    <name type="scientific">Hymenoscyphus fraxineus</name>
    <dbReference type="NCBI Taxonomy" id="746836"/>
    <lineage>
        <taxon>Eukaryota</taxon>
        <taxon>Fungi</taxon>
        <taxon>Dikarya</taxon>
        <taxon>Ascomycota</taxon>
        <taxon>Pezizomycotina</taxon>
        <taxon>Leotiomycetes</taxon>
        <taxon>Helotiales</taxon>
        <taxon>Helotiaceae</taxon>
        <taxon>Hymenoscyphus</taxon>
    </lineage>
</organism>
<dbReference type="EMBL" id="CAJVRL010000083">
    <property type="protein sequence ID" value="CAG8958588.1"/>
    <property type="molecule type" value="Genomic_DNA"/>
</dbReference>
<protein>
    <submittedName>
        <fullName evidence="2">Uncharacterized protein</fullName>
    </submittedName>
</protein>
<dbReference type="OrthoDB" id="3561897at2759"/>
<proteinExistence type="predicted"/>
<gene>
    <name evidence="2" type="ORF">HYFRA_00009905</name>
</gene>
<keyword evidence="1" id="KW-0472">Membrane</keyword>
<accession>A0A9N9L5R4</accession>
<feature type="transmembrane region" description="Helical" evidence="1">
    <location>
        <begin position="30"/>
        <end position="51"/>
    </location>
</feature>
<reference evidence="2" key="1">
    <citation type="submission" date="2021-07" db="EMBL/GenBank/DDBJ databases">
        <authorList>
            <person name="Durling M."/>
        </authorList>
    </citation>
    <scope>NUCLEOTIDE SEQUENCE</scope>
</reference>
<keyword evidence="1" id="KW-0812">Transmembrane</keyword>
<keyword evidence="1" id="KW-1133">Transmembrane helix</keyword>
<sequence>MPAIDPRLVQGVAEVAATIVRRAPLQGHEIAEAVVVILVSVFGVGGAIVYANKRM</sequence>
<name>A0A9N9L5R4_9HELO</name>
<evidence type="ECO:0000313" key="3">
    <source>
        <dbReference type="Proteomes" id="UP000696280"/>
    </source>
</evidence>
<dbReference type="Proteomes" id="UP000696280">
    <property type="component" value="Unassembled WGS sequence"/>
</dbReference>